<accession>A0ABQ8T724</accession>
<comment type="caution">
    <text evidence="1">The sequence shown here is derived from an EMBL/GenBank/DDBJ whole genome shotgun (WGS) entry which is preliminary data.</text>
</comment>
<evidence type="ECO:0000313" key="2">
    <source>
        <dbReference type="Proteomes" id="UP001148838"/>
    </source>
</evidence>
<organism evidence="1 2">
    <name type="scientific">Periplaneta americana</name>
    <name type="common">American cockroach</name>
    <name type="synonym">Blatta americana</name>
    <dbReference type="NCBI Taxonomy" id="6978"/>
    <lineage>
        <taxon>Eukaryota</taxon>
        <taxon>Metazoa</taxon>
        <taxon>Ecdysozoa</taxon>
        <taxon>Arthropoda</taxon>
        <taxon>Hexapoda</taxon>
        <taxon>Insecta</taxon>
        <taxon>Pterygota</taxon>
        <taxon>Neoptera</taxon>
        <taxon>Polyneoptera</taxon>
        <taxon>Dictyoptera</taxon>
        <taxon>Blattodea</taxon>
        <taxon>Blattoidea</taxon>
        <taxon>Blattidae</taxon>
        <taxon>Blattinae</taxon>
        <taxon>Periplaneta</taxon>
    </lineage>
</organism>
<gene>
    <name evidence="1" type="ORF">ANN_12171</name>
</gene>
<name>A0ABQ8T724_PERAM</name>
<proteinExistence type="predicted"/>
<keyword evidence="2" id="KW-1185">Reference proteome</keyword>
<dbReference type="EMBL" id="JAJSOF020000015">
    <property type="protein sequence ID" value="KAJ4442303.1"/>
    <property type="molecule type" value="Genomic_DNA"/>
</dbReference>
<reference evidence="1 2" key="1">
    <citation type="journal article" date="2022" name="Allergy">
        <title>Genome assembly and annotation of Periplaneta americana reveal a comprehensive cockroach allergen profile.</title>
        <authorList>
            <person name="Wang L."/>
            <person name="Xiong Q."/>
            <person name="Saelim N."/>
            <person name="Wang L."/>
            <person name="Nong W."/>
            <person name="Wan A.T."/>
            <person name="Shi M."/>
            <person name="Liu X."/>
            <person name="Cao Q."/>
            <person name="Hui J.H.L."/>
            <person name="Sookrung N."/>
            <person name="Leung T.F."/>
            <person name="Tungtrongchitr A."/>
            <person name="Tsui S.K.W."/>
        </authorList>
    </citation>
    <scope>NUCLEOTIDE SEQUENCE [LARGE SCALE GENOMIC DNA]</scope>
    <source>
        <strain evidence="1">PWHHKU_190912</strain>
    </source>
</reference>
<sequence>MPEGKTPLRRPRRRWEGNIEMDLREVGYDDRDWINLAQDMDQWRAYVRAAMNLRFLKGSVHSCAPHQSDKVRRLPKLGKPSLLYSARKLQAVFHFHGGAFSLRPWCVELMVLGSNLALDIDIVSAKPFDGCPTAYLLSSEPLKGLGAFRTQWEAFLQDINVCRLLLDENNPYIAATRNLQDEIDLSISRLPLQPDQVNDFPPKCFRRTLREDSFKKWSELPGKGKSVSFNSHWKKGNAWISNKKGLSCSQWTEEIKMSCKVIPGRSLGTAHCRRCDEQETLAHVLGFRRKGELLRIDRHNEIRSMIVNELRRAGKYEVYEEIGCLSADDSTRRADIIVIDRIKNCGLILDPTVRFENSEEQPREVCKENGQFICHAAVIWGPNITSRHGTL</sequence>
<protein>
    <submittedName>
        <fullName evidence="1">Uncharacterized protein</fullName>
    </submittedName>
</protein>
<dbReference type="Proteomes" id="UP001148838">
    <property type="component" value="Unassembled WGS sequence"/>
</dbReference>
<evidence type="ECO:0000313" key="1">
    <source>
        <dbReference type="EMBL" id="KAJ4442303.1"/>
    </source>
</evidence>